<proteinExistence type="predicted"/>
<protein>
    <submittedName>
        <fullName evidence="2">Uncharacterized protein</fullName>
    </submittedName>
</protein>
<evidence type="ECO:0000256" key="1">
    <source>
        <dbReference type="SAM" id="MobiDB-lite"/>
    </source>
</evidence>
<evidence type="ECO:0000313" key="2">
    <source>
        <dbReference type="EMBL" id="MTV36648.1"/>
    </source>
</evidence>
<accession>A0A6L6PBZ9</accession>
<dbReference type="EMBL" id="WNKY01000002">
    <property type="protein sequence ID" value="MTV36648.1"/>
    <property type="molecule type" value="Genomic_DNA"/>
</dbReference>
<feature type="region of interest" description="Disordered" evidence="1">
    <location>
        <begin position="144"/>
        <end position="180"/>
    </location>
</feature>
<dbReference type="Proteomes" id="UP000475582">
    <property type="component" value="Unassembled WGS sequence"/>
</dbReference>
<name>A0A6L6PBZ9_9BURK</name>
<gene>
    <name evidence="2" type="ORF">GM676_03480</name>
</gene>
<feature type="compositionally biased region" description="Gly residues" evidence="1">
    <location>
        <begin position="144"/>
        <end position="167"/>
    </location>
</feature>
<evidence type="ECO:0000313" key="3">
    <source>
        <dbReference type="Proteomes" id="UP000475582"/>
    </source>
</evidence>
<organism evidence="2 3">
    <name type="scientific">Duganella radicis</name>
    <dbReference type="NCBI Taxonomy" id="551988"/>
    <lineage>
        <taxon>Bacteria</taxon>
        <taxon>Pseudomonadati</taxon>
        <taxon>Pseudomonadota</taxon>
        <taxon>Betaproteobacteria</taxon>
        <taxon>Burkholderiales</taxon>
        <taxon>Oxalobacteraceae</taxon>
        <taxon>Telluria group</taxon>
        <taxon>Duganella</taxon>
    </lineage>
</organism>
<comment type="caution">
    <text evidence="2">The sequence shown here is derived from an EMBL/GenBank/DDBJ whole genome shotgun (WGS) entry which is preliminary data.</text>
</comment>
<sequence>MRVISKSECAYIGGGGPVAPAQTTQLTKQSPTVYIGSFNGITTTVVCTTPFSASLNLAINTKGKLVDANGGASVDTQSCTVTTVDTKTQIESVCKGTDCTTIDLKTGQKISETTVDDGDTGIEQLAQADSGDMVAFAGYDFSGGGGDDGGGGDGGWAGGDPGGGGVGDPEDGGGDGGVYG</sequence>
<dbReference type="AlphaFoldDB" id="A0A6L6PBZ9"/>
<keyword evidence="3" id="KW-1185">Reference proteome</keyword>
<dbReference type="RefSeq" id="WP_155462005.1">
    <property type="nucleotide sequence ID" value="NZ_WNKY01000002.1"/>
</dbReference>
<reference evidence="2 3" key="1">
    <citation type="submission" date="2019-11" db="EMBL/GenBank/DDBJ databases">
        <title>Type strains purchased from KCTC, JCM and DSMZ.</title>
        <authorList>
            <person name="Lu H."/>
        </authorList>
    </citation>
    <scope>NUCLEOTIDE SEQUENCE [LARGE SCALE GENOMIC DNA]</scope>
    <source>
        <strain evidence="2 3">KCTC 22382</strain>
    </source>
</reference>